<feature type="transmembrane region" description="Helical" evidence="4">
    <location>
        <begin position="12"/>
        <end position="32"/>
    </location>
</feature>
<dbReference type="GO" id="GO:0048038">
    <property type="term" value="F:quinone binding"/>
    <property type="evidence" value="ECO:0007669"/>
    <property type="project" value="InterPro"/>
</dbReference>
<feature type="transmembrane region" description="Helical" evidence="4">
    <location>
        <begin position="123"/>
        <end position="142"/>
    </location>
</feature>
<keyword evidence="4" id="KW-0812">Transmembrane</keyword>
<dbReference type="Gene3D" id="2.140.10.10">
    <property type="entry name" value="Quinoprotein alcohol dehydrogenase-like superfamily"/>
    <property type="match status" value="2"/>
</dbReference>
<dbReference type="AlphaFoldDB" id="A0A4V2VR80"/>
<protein>
    <submittedName>
        <fullName evidence="6">Quinoprotein glucose dehydrogenase</fullName>
    </submittedName>
</protein>
<keyword evidence="3" id="KW-0560">Oxidoreductase</keyword>
<evidence type="ECO:0000313" key="7">
    <source>
        <dbReference type="Proteomes" id="UP000294692"/>
    </source>
</evidence>
<gene>
    <name evidence="6" type="ORF">EV686_10669</name>
</gene>
<dbReference type="InterPro" id="IPR002372">
    <property type="entry name" value="PQQ_rpt_dom"/>
</dbReference>
<feature type="transmembrane region" description="Helical" evidence="4">
    <location>
        <begin position="68"/>
        <end position="91"/>
    </location>
</feature>
<keyword evidence="4" id="KW-0472">Membrane</keyword>
<comment type="caution">
    <text evidence="6">The sequence shown here is derived from an EMBL/GenBank/DDBJ whole genome shotgun (WGS) entry which is preliminary data.</text>
</comment>
<dbReference type="PANTHER" id="PTHR32303">
    <property type="entry name" value="QUINOPROTEIN ALCOHOL DEHYDROGENASE (CYTOCHROME C)"/>
    <property type="match status" value="1"/>
</dbReference>
<evidence type="ECO:0000256" key="1">
    <source>
        <dbReference type="ARBA" id="ARBA00001931"/>
    </source>
</evidence>
<dbReference type="CDD" id="cd10280">
    <property type="entry name" value="PQQ_mGDH"/>
    <property type="match status" value="1"/>
</dbReference>
<evidence type="ECO:0000256" key="4">
    <source>
        <dbReference type="SAM" id="Phobius"/>
    </source>
</evidence>
<dbReference type="SUPFAM" id="SSF50998">
    <property type="entry name" value="Quinoprotein alcohol dehydrogenase-like"/>
    <property type="match status" value="1"/>
</dbReference>
<name>A0A4V2VR80_9BURK</name>
<dbReference type="Proteomes" id="UP000294692">
    <property type="component" value="Unassembled WGS sequence"/>
</dbReference>
<keyword evidence="7" id="KW-1185">Reference proteome</keyword>
<dbReference type="NCBIfam" id="TIGR03074">
    <property type="entry name" value="PQQ_membr_DH"/>
    <property type="match status" value="1"/>
</dbReference>
<sequence>MAEEKHPAPAQRHWILAIFGIVLALIGLVLLIRGATLALLGGSWYYVASGVLLAASGVLLARRKVAGAWLFAVVFAGTVAWSLWEVGLAFWPLVPRLAPVLVLALILALLLPALTFGRVRRSAHVLAVVLLVALAAGGAAMFKPHGVVQNQFAAAAVGGQGDKPGNWQFYGNEPSGTRFADAKEIDKENVADLEVAWTFRTGEVAGKGAEFQNTPTQIGDTVYVCTPLSKVFALDAETGEQRWTFDPQTQGTQFWNRCRGVGYYEPSAVTHPVRTGDAAQQQTDGAHIHGDGAAQLSVPRPEEPAGVCTQRIVLTTVDARLIQVDAKTGKPCESFGDKGFVDLKAGMGDVKPHFYYPTSTPTVVRNLIVIGGWVWDGKEVGEPSGVIRAFNADTGELAWAWDLGNPDVTGLPPAEGYTRGTPNMWSTPAFDDELGLIYLPLGNGTPDFWGGHRSEAMNEYASSIVALDIATGRERWKFQTVHADTWDYDVGTQPALYDIPDGKGGATPVVIQATKTGQVFVLDRRDGTPVAQVEERPVPQRHAEGDIVAPTQPFSVGMPSFGGDVLAEKDMWGATFFDQLECRIAFRKLNYEGPYTSIMPNETTLIYPGYYGGMNWGGVAVDEQRGLLILNDIRMPQIAMHVPQGSATPEQIAAFSLDGAVHNQAGTPYSTIRGGFYSALGVPCHAPPWGTLSAVDLKTGKLVWQRPAGSIEDTLLKGVRVKAPIPVGMPTLGGPIATSSGLVFYAGTQDYYLRAFDAETGEELWKGRMPVGAQAAPISYISPETGRQFVVIAAGGARQSPDRGDYVIAYALPKN</sequence>
<organism evidence="6 7">
    <name type="scientific">Paracandidimonas soli</name>
    <dbReference type="NCBI Taxonomy" id="1917182"/>
    <lineage>
        <taxon>Bacteria</taxon>
        <taxon>Pseudomonadati</taxon>
        <taxon>Pseudomonadota</taxon>
        <taxon>Betaproteobacteria</taxon>
        <taxon>Burkholderiales</taxon>
        <taxon>Alcaligenaceae</taxon>
        <taxon>Paracandidimonas</taxon>
    </lineage>
</organism>
<dbReference type="InterPro" id="IPR018391">
    <property type="entry name" value="PQQ_b-propeller_rpt"/>
</dbReference>
<dbReference type="SMART" id="SM00564">
    <property type="entry name" value="PQQ"/>
    <property type="match status" value="7"/>
</dbReference>
<dbReference type="Pfam" id="PF01011">
    <property type="entry name" value="PQQ"/>
    <property type="match status" value="1"/>
</dbReference>
<dbReference type="OrthoDB" id="9794322at2"/>
<evidence type="ECO:0000256" key="2">
    <source>
        <dbReference type="ARBA" id="ARBA00008156"/>
    </source>
</evidence>
<keyword evidence="4" id="KW-1133">Transmembrane helix</keyword>
<evidence type="ECO:0000259" key="5">
    <source>
        <dbReference type="Pfam" id="PF01011"/>
    </source>
</evidence>
<reference evidence="6 7" key="1">
    <citation type="submission" date="2019-03" db="EMBL/GenBank/DDBJ databases">
        <title>Genomic Encyclopedia of Type Strains, Phase IV (KMG-IV): sequencing the most valuable type-strain genomes for metagenomic binning, comparative biology and taxonomic classification.</title>
        <authorList>
            <person name="Goeker M."/>
        </authorList>
    </citation>
    <scope>NUCLEOTIDE SEQUENCE [LARGE SCALE GENOMIC DNA]</scope>
    <source>
        <strain evidence="6 7">DSM 100048</strain>
    </source>
</reference>
<dbReference type="InterPro" id="IPR017511">
    <property type="entry name" value="PQQ_mDH"/>
</dbReference>
<feature type="domain" description="Pyrrolo-quinoline quinone repeat" evidence="5">
    <location>
        <begin position="167"/>
        <end position="790"/>
    </location>
</feature>
<comment type="cofactor">
    <cofactor evidence="1">
        <name>pyrroloquinoline quinone</name>
        <dbReference type="ChEBI" id="CHEBI:58442"/>
    </cofactor>
</comment>
<proteinExistence type="inferred from homology"/>
<feature type="transmembrane region" description="Helical" evidence="4">
    <location>
        <begin position="44"/>
        <end position="61"/>
    </location>
</feature>
<dbReference type="GO" id="GO:0008876">
    <property type="term" value="F:quinoprotein glucose dehydrogenase activity"/>
    <property type="evidence" value="ECO:0007669"/>
    <property type="project" value="TreeGrafter"/>
</dbReference>
<evidence type="ECO:0000256" key="3">
    <source>
        <dbReference type="ARBA" id="ARBA00023002"/>
    </source>
</evidence>
<dbReference type="InterPro" id="IPR011047">
    <property type="entry name" value="Quinoprotein_ADH-like_sf"/>
</dbReference>
<accession>A0A4V2VR80</accession>
<evidence type="ECO:0000313" key="6">
    <source>
        <dbReference type="EMBL" id="TCU97189.1"/>
    </source>
</evidence>
<feature type="transmembrane region" description="Helical" evidence="4">
    <location>
        <begin position="97"/>
        <end position="116"/>
    </location>
</feature>
<dbReference type="PANTHER" id="PTHR32303:SF4">
    <property type="entry name" value="QUINOPROTEIN GLUCOSE DEHYDROGENASE"/>
    <property type="match status" value="1"/>
</dbReference>
<dbReference type="RefSeq" id="WP_132477290.1">
    <property type="nucleotide sequence ID" value="NZ_JBHRVM010000001.1"/>
</dbReference>
<dbReference type="GO" id="GO:0016020">
    <property type="term" value="C:membrane"/>
    <property type="evidence" value="ECO:0007669"/>
    <property type="project" value="InterPro"/>
</dbReference>
<comment type="similarity">
    <text evidence="2">Belongs to the bacterial PQQ dehydrogenase family.</text>
</comment>
<dbReference type="EMBL" id="SMBX01000006">
    <property type="protein sequence ID" value="TCU97189.1"/>
    <property type="molecule type" value="Genomic_DNA"/>
</dbReference>